<dbReference type="PANTHER" id="PTHR14969">
    <property type="entry name" value="SPHINGOSINE-1-PHOSPHATE PHOSPHOHYDROLASE"/>
    <property type="match status" value="1"/>
</dbReference>
<dbReference type="InterPro" id="IPR036938">
    <property type="entry name" value="PAP2/HPO_sf"/>
</dbReference>
<dbReference type="Gene3D" id="1.20.144.10">
    <property type="entry name" value="Phosphatidic acid phosphatase type 2/haloperoxidase"/>
    <property type="match status" value="2"/>
</dbReference>
<protein>
    <submittedName>
        <fullName evidence="3">Phosphatase PAP2 family protein</fullName>
    </submittedName>
</protein>
<evidence type="ECO:0000256" key="1">
    <source>
        <dbReference type="SAM" id="Phobius"/>
    </source>
</evidence>
<feature type="transmembrane region" description="Helical" evidence="1">
    <location>
        <begin position="5"/>
        <end position="23"/>
    </location>
</feature>
<dbReference type="Proteomes" id="UP000294292">
    <property type="component" value="Chromosome"/>
</dbReference>
<feature type="transmembrane region" description="Helical" evidence="1">
    <location>
        <begin position="145"/>
        <end position="163"/>
    </location>
</feature>
<dbReference type="OrthoDB" id="9789113at2"/>
<keyword evidence="1" id="KW-1133">Transmembrane helix</keyword>
<dbReference type="SUPFAM" id="SSF48317">
    <property type="entry name" value="Acid phosphatase/Vanadium-dependent haloperoxidase"/>
    <property type="match status" value="1"/>
</dbReference>
<dbReference type="Pfam" id="PF01569">
    <property type="entry name" value="PAP2"/>
    <property type="match status" value="1"/>
</dbReference>
<dbReference type="PANTHER" id="PTHR14969:SF13">
    <property type="entry name" value="AT30094P"/>
    <property type="match status" value="1"/>
</dbReference>
<evidence type="ECO:0000313" key="3">
    <source>
        <dbReference type="EMBL" id="QBP39961.1"/>
    </source>
</evidence>
<dbReference type="AlphaFoldDB" id="A0A4P6ZUG1"/>
<keyword evidence="1" id="KW-0472">Membrane</keyword>
<dbReference type="InterPro" id="IPR000326">
    <property type="entry name" value="PAP2/HPO"/>
</dbReference>
<dbReference type="SMART" id="SM00014">
    <property type="entry name" value="acidPPc"/>
    <property type="match status" value="1"/>
</dbReference>
<evidence type="ECO:0000313" key="4">
    <source>
        <dbReference type="Proteomes" id="UP000294292"/>
    </source>
</evidence>
<keyword evidence="4" id="KW-1185">Reference proteome</keyword>
<proteinExistence type="predicted"/>
<feature type="domain" description="Phosphatidic acid phosphatase type 2/haloperoxidase" evidence="2">
    <location>
        <begin position="78"/>
        <end position="188"/>
    </location>
</feature>
<evidence type="ECO:0000259" key="2">
    <source>
        <dbReference type="SMART" id="SM00014"/>
    </source>
</evidence>
<dbReference type="RefSeq" id="WP_134208447.1">
    <property type="nucleotide sequence ID" value="NZ_CP038015.1"/>
</dbReference>
<organism evidence="3 4">
    <name type="scientific">Paenisporosarcina antarctica</name>
    <dbReference type="NCBI Taxonomy" id="417367"/>
    <lineage>
        <taxon>Bacteria</taxon>
        <taxon>Bacillati</taxon>
        <taxon>Bacillota</taxon>
        <taxon>Bacilli</taxon>
        <taxon>Bacillales</taxon>
        <taxon>Caryophanaceae</taxon>
        <taxon>Paenisporosarcina</taxon>
    </lineage>
</organism>
<feature type="transmembrane region" description="Helical" evidence="1">
    <location>
        <begin position="47"/>
        <end position="70"/>
    </location>
</feature>
<dbReference type="KEGG" id="panc:E2636_01765"/>
<sequence>MKKWFYSLAILMLIGFIALYFSFTYEEMIEFDEKIGKALIGNEFIRFFHYIGEPMWIGSAAILLILYLAFRRGNHRGVLFVLFTVAGGNLLNHTLKEWVQRVRPDIPHQLTSFSFPSAHAMVGLLYLFTYAYLLTESQMSMKRRIAIWLSAIVLTLLVGLSRIAGNHHYGTDVVAGWMCGYAFFVVVVVWYEWRNRNFKKRIIQPE</sequence>
<keyword evidence="1" id="KW-0812">Transmembrane</keyword>
<name>A0A4P6ZUG1_9BACL</name>
<reference evidence="3 4" key="1">
    <citation type="submission" date="2019-03" db="EMBL/GenBank/DDBJ databases">
        <title>Complete genome sequence of Paenisporosarcina antarctica CGMCC 1.6503T.</title>
        <authorList>
            <person name="Rong J.-C."/>
            <person name="Chi N.-Y."/>
            <person name="Zhang Q.-F."/>
        </authorList>
    </citation>
    <scope>NUCLEOTIDE SEQUENCE [LARGE SCALE GENOMIC DNA]</scope>
    <source>
        <strain evidence="3 4">CGMCC 1.6503</strain>
    </source>
</reference>
<gene>
    <name evidence="3" type="ORF">E2636_01765</name>
</gene>
<dbReference type="CDD" id="cd03392">
    <property type="entry name" value="PAP2_like_2"/>
    <property type="match status" value="1"/>
</dbReference>
<feature type="transmembrane region" description="Helical" evidence="1">
    <location>
        <begin position="175"/>
        <end position="193"/>
    </location>
</feature>
<dbReference type="EMBL" id="CP038015">
    <property type="protein sequence ID" value="QBP39961.1"/>
    <property type="molecule type" value="Genomic_DNA"/>
</dbReference>
<feature type="transmembrane region" description="Helical" evidence="1">
    <location>
        <begin position="115"/>
        <end position="133"/>
    </location>
</feature>
<feature type="transmembrane region" description="Helical" evidence="1">
    <location>
        <begin position="77"/>
        <end position="95"/>
    </location>
</feature>
<accession>A0A4P6ZUG1</accession>